<dbReference type="Gene3D" id="1.10.8.260">
    <property type="entry name" value="HI0933 insert domain-like"/>
    <property type="match status" value="1"/>
</dbReference>
<organism evidence="6 7">
    <name type="scientific">Mangrovivirga cuniculi</name>
    <dbReference type="NCBI Taxonomy" id="2715131"/>
    <lineage>
        <taxon>Bacteria</taxon>
        <taxon>Pseudomonadati</taxon>
        <taxon>Bacteroidota</taxon>
        <taxon>Cytophagia</taxon>
        <taxon>Cytophagales</taxon>
        <taxon>Mangrovivirgaceae</taxon>
        <taxon>Mangrovivirga</taxon>
    </lineage>
</organism>
<dbReference type="InterPro" id="IPR036188">
    <property type="entry name" value="FAD/NAD-bd_sf"/>
</dbReference>
<dbReference type="Pfam" id="PF22780">
    <property type="entry name" value="HI0933_like_1st"/>
    <property type="match status" value="1"/>
</dbReference>
<feature type="domain" description="RsdA/BaiN/AoA(So)-like Rossmann fold-like" evidence="4">
    <location>
        <begin position="7"/>
        <end position="187"/>
    </location>
</feature>
<protein>
    <submittedName>
        <fullName evidence="6">Aminoacetone oxidase family FAD-binding enzyme</fullName>
    </submittedName>
</protein>
<name>A0A4D7JL74_9BACT</name>
<dbReference type="InterPro" id="IPR057661">
    <property type="entry name" value="RsdA/BaiN/AoA(So)_Rossmann"/>
</dbReference>
<accession>A0A4D7JL74</accession>
<feature type="domain" description="RsdA/BaiN/AoA(So)-like insert" evidence="5">
    <location>
        <begin position="188"/>
        <end position="326"/>
    </location>
</feature>
<dbReference type="SUPFAM" id="SSF51905">
    <property type="entry name" value="FAD/NAD(P)-binding domain"/>
    <property type="match status" value="1"/>
</dbReference>
<keyword evidence="2" id="KW-0285">Flavoprotein</keyword>
<sequence length="360" mass="40784">MIMPVYDVIIVGGGASGFFCAANLLHRNPNLKILILERSPKVLNKVRISGGGRCNVTHAVDSIQDLINAYPRGGKKLRKLFNRFDTRSTVKWFEERGVKIKTESDGRMFPITDSSETIIKTLLKATTRAEIKVKQKAEALEYINEQWQVKCGDSQYRSKAVFFAPGGLSKSDQYKFIDNLNFKIVPPVPSLFTFNSPASGFKNLMGVSVKEGAVKLAGSKLEASGPVLITHWGFSGPAPLKLSSLGAREIHSKNYKGDLLINWTPFFDEKIFSEKFNQSIEEQRNKLSKNYKFADIPVRLMEKLLEISQIEESRPLTEWSKKQKTNCLKTCSDVWCIFQVKPRLKKSLLLQEEYHCRILI</sequence>
<dbReference type="InterPro" id="IPR023166">
    <property type="entry name" value="BaiN-like_dom_sf"/>
</dbReference>
<keyword evidence="7" id="KW-1185">Reference proteome</keyword>
<dbReference type="Pfam" id="PF03486">
    <property type="entry name" value="HI0933_like"/>
    <property type="match status" value="1"/>
</dbReference>
<dbReference type="AlphaFoldDB" id="A0A4D7JL74"/>
<comment type="cofactor">
    <cofactor evidence="1">
        <name>FAD</name>
        <dbReference type="ChEBI" id="CHEBI:57692"/>
    </cofactor>
</comment>
<evidence type="ECO:0000259" key="4">
    <source>
        <dbReference type="Pfam" id="PF03486"/>
    </source>
</evidence>
<evidence type="ECO:0000256" key="1">
    <source>
        <dbReference type="ARBA" id="ARBA00001974"/>
    </source>
</evidence>
<dbReference type="SUPFAM" id="SSF160996">
    <property type="entry name" value="HI0933 insert domain-like"/>
    <property type="match status" value="1"/>
</dbReference>
<evidence type="ECO:0000313" key="7">
    <source>
        <dbReference type="Proteomes" id="UP000298616"/>
    </source>
</evidence>
<evidence type="ECO:0000256" key="2">
    <source>
        <dbReference type="ARBA" id="ARBA00022630"/>
    </source>
</evidence>
<dbReference type="PANTHER" id="PTHR42887:SF2">
    <property type="entry name" value="OS12G0638800 PROTEIN"/>
    <property type="match status" value="1"/>
</dbReference>
<dbReference type="Gene3D" id="3.50.50.60">
    <property type="entry name" value="FAD/NAD(P)-binding domain"/>
    <property type="match status" value="1"/>
</dbReference>
<keyword evidence="3" id="KW-0274">FAD</keyword>
<dbReference type="Proteomes" id="UP000298616">
    <property type="component" value="Chromosome"/>
</dbReference>
<evidence type="ECO:0000259" key="5">
    <source>
        <dbReference type="Pfam" id="PF22780"/>
    </source>
</evidence>
<proteinExistence type="predicted"/>
<dbReference type="InterPro" id="IPR055178">
    <property type="entry name" value="RsdA/BaiN/AoA(So)-like_dom"/>
</dbReference>
<evidence type="ECO:0000256" key="3">
    <source>
        <dbReference type="ARBA" id="ARBA00022827"/>
    </source>
</evidence>
<evidence type="ECO:0000313" key="6">
    <source>
        <dbReference type="EMBL" id="QCK13272.1"/>
    </source>
</evidence>
<gene>
    <name evidence="6" type="ORF">DCC35_00140</name>
</gene>
<dbReference type="NCBIfam" id="TIGR00275">
    <property type="entry name" value="aminoacetone oxidase family FAD-binding enzyme"/>
    <property type="match status" value="1"/>
</dbReference>
<dbReference type="Gene3D" id="2.40.30.10">
    <property type="entry name" value="Translation factors"/>
    <property type="match status" value="1"/>
</dbReference>
<dbReference type="KEGG" id="fpf:DCC35_00140"/>
<dbReference type="InterPro" id="IPR004792">
    <property type="entry name" value="BaiN-like"/>
</dbReference>
<dbReference type="PANTHER" id="PTHR42887">
    <property type="entry name" value="OS12G0638800 PROTEIN"/>
    <property type="match status" value="1"/>
</dbReference>
<dbReference type="EMBL" id="CP028923">
    <property type="protein sequence ID" value="QCK13272.1"/>
    <property type="molecule type" value="Genomic_DNA"/>
</dbReference>
<reference evidence="6 7" key="1">
    <citation type="submission" date="2018-04" db="EMBL/GenBank/DDBJ databases">
        <title>Complete genome uncultured novel isolate.</title>
        <authorList>
            <person name="Merlino G."/>
        </authorList>
    </citation>
    <scope>NUCLEOTIDE SEQUENCE [LARGE SCALE GENOMIC DNA]</scope>
    <source>
        <strain evidence="7">R1DC9</strain>
    </source>
</reference>